<dbReference type="InterPro" id="IPR035068">
    <property type="entry name" value="TldD/PmbA_N"/>
</dbReference>
<feature type="domain" description="Metalloprotease TldD/E N-terminal" evidence="1">
    <location>
        <begin position="27"/>
        <end position="72"/>
    </location>
</feature>
<gene>
    <name evidence="2" type="ORF">LCGC14_1519950</name>
</gene>
<dbReference type="EMBL" id="LAZR01011258">
    <property type="protein sequence ID" value="KKM62612.1"/>
    <property type="molecule type" value="Genomic_DNA"/>
</dbReference>
<dbReference type="SUPFAM" id="SSF111283">
    <property type="entry name" value="Putative modulator of DNA gyrase, PmbA/TldD"/>
    <property type="match status" value="1"/>
</dbReference>
<dbReference type="InterPro" id="IPR036059">
    <property type="entry name" value="TldD/PmbA_sf"/>
</dbReference>
<feature type="non-terminal residue" evidence="2">
    <location>
        <position position="72"/>
    </location>
</feature>
<dbReference type="InterPro" id="IPR002510">
    <property type="entry name" value="Metalloprtase-TldD/E_N"/>
</dbReference>
<evidence type="ECO:0000259" key="1">
    <source>
        <dbReference type="Pfam" id="PF01523"/>
    </source>
</evidence>
<dbReference type="Gene3D" id="3.30.2290.10">
    <property type="entry name" value="PmbA/TldD superfamily"/>
    <property type="match status" value="1"/>
</dbReference>
<sequence>MNDSNIFNLAQYSLNLIEQKCSEITCAEVFFGINEYINIDIEENSIKNSETGEDNGVSIRVINRNGSLGFAY</sequence>
<protein>
    <recommendedName>
        <fullName evidence="1">Metalloprotease TldD/E N-terminal domain-containing protein</fullName>
    </recommendedName>
</protein>
<dbReference type="GO" id="GO:0008237">
    <property type="term" value="F:metallopeptidase activity"/>
    <property type="evidence" value="ECO:0007669"/>
    <property type="project" value="InterPro"/>
</dbReference>
<reference evidence="2" key="1">
    <citation type="journal article" date="2015" name="Nature">
        <title>Complex archaea that bridge the gap between prokaryotes and eukaryotes.</title>
        <authorList>
            <person name="Spang A."/>
            <person name="Saw J.H."/>
            <person name="Jorgensen S.L."/>
            <person name="Zaremba-Niedzwiedzka K."/>
            <person name="Martijn J."/>
            <person name="Lind A.E."/>
            <person name="van Eijk R."/>
            <person name="Schleper C."/>
            <person name="Guy L."/>
            <person name="Ettema T.J."/>
        </authorList>
    </citation>
    <scope>NUCLEOTIDE SEQUENCE</scope>
</reference>
<comment type="caution">
    <text evidence="2">The sequence shown here is derived from an EMBL/GenBank/DDBJ whole genome shotgun (WGS) entry which is preliminary data.</text>
</comment>
<organism evidence="2">
    <name type="scientific">marine sediment metagenome</name>
    <dbReference type="NCBI Taxonomy" id="412755"/>
    <lineage>
        <taxon>unclassified sequences</taxon>
        <taxon>metagenomes</taxon>
        <taxon>ecological metagenomes</taxon>
    </lineage>
</organism>
<dbReference type="Pfam" id="PF01523">
    <property type="entry name" value="PmbA_TldD_1st"/>
    <property type="match status" value="1"/>
</dbReference>
<dbReference type="GO" id="GO:0006508">
    <property type="term" value="P:proteolysis"/>
    <property type="evidence" value="ECO:0007669"/>
    <property type="project" value="InterPro"/>
</dbReference>
<proteinExistence type="predicted"/>
<name>A0A0F9M011_9ZZZZ</name>
<dbReference type="AlphaFoldDB" id="A0A0F9M011"/>
<evidence type="ECO:0000313" key="2">
    <source>
        <dbReference type="EMBL" id="KKM62612.1"/>
    </source>
</evidence>
<accession>A0A0F9M011</accession>